<dbReference type="RefSeq" id="WP_169422471.1">
    <property type="nucleotide sequence ID" value="NZ_JABBFX010000004.1"/>
</dbReference>
<reference evidence="3 4" key="1">
    <citation type="submission" date="2020-04" db="EMBL/GenBank/DDBJ databases">
        <title>Ramlibacter sp. G-1-2-2 isolated from soil.</title>
        <authorList>
            <person name="Dahal R.H."/>
        </authorList>
    </citation>
    <scope>NUCLEOTIDE SEQUENCE [LARGE SCALE GENOMIC DNA]</scope>
    <source>
        <strain evidence="3 4">G-1-2-2</strain>
    </source>
</reference>
<proteinExistence type="predicted"/>
<evidence type="ECO:0000313" key="4">
    <source>
        <dbReference type="Proteomes" id="UP000541185"/>
    </source>
</evidence>
<dbReference type="InterPro" id="IPR011223">
    <property type="entry name" value="UCP028770"/>
</dbReference>
<dbReference type="Proteomes" id="UP000541185">
    <property type="component" value="Unassembled WGS sequence"/>
</dbReference>
<dbReference type="AlphaFoldDB" id="A0A848HAS7"/>
<keyword evidence="1" id="KW-0472">Membrane</keyword>
<feature type="chain" id="PRO_5032937170" evidence="2">
    <location>
        <begin position="21"/>
        <end position="190"/>
    </location>
</feature>
<keyword evidence="2" id="KW-0732">Signal</keyword>
<name>A0A848HAS7_9BURK</name>
<protein>
    <submittedName>
        <fullName evidence="3">DUF3302 domain-containing protein</fullName>
    </submittedName>
</protein>
<evidence type="ECO:0000256" key="2">
    <source>
        <dbReference type="SAM" id="SignalP"/>
    </source>
</evidence>
<dbReference type="EMBL" id="JABBFX010000004">
    <property type="protein sequence ID" value="NML48136.1"/>
    <property type="molecule type" value="Genomic_DNA"/>
</dbReference>
<feature type="transmembrane region" description="Helical" evidence="1">
    <location>
        <begin position="34"/>
        <end position="54"/>
    </location>
</feature>
<dbReference type="Pfam" id="PF11742">
    <property type="entry name" value="DUF3302"/>
    <property type="match status" value="1"/>
</dbReference>
<evidence type="ECO:0000313" key="3">
    <source>
        <dbReference type="EMBL" id="NML48136.1"/>
    </source>
</evidence>
<organism evidence="3 4">
    <name type="scientific">Ramlibacter agri</name>
    <dbReference type="NCBI Taxonomy" id="2728837"/>
    <lineage>
        <taxon>Bacteria</taxon>
        <taxon>Pseudomonadati</taxon>
        <taxon>Pseudomonadota</taxon>
        <taxon>Betaproteobacteria</taxon>
        <taxon>Burkholderiales</taxon>
        <taxon>Comamonadaceae</taxon>
        <taxon>Ramlibacter</taxon>
    </lineage>
</organism>
<sequence length="190" mass="20974">MNLRFASLLVALLAPISARASFLSGDALDTAANWLSWFILFLVPVVAIVGFLFVHVLPEKIAEKKHHPHKDSIKVLCILSLFFGGMLWPIAWLWAYTKPIGYRMIYGTEKHEDFYLEKARELHEGKLSPEDAAALRADLAAMANKAPLRADLQLLADRLDTLPALARPPAAVPPIVTRPRSAEVPAGTES</sequence>
<evidence type="ECO:0000256" key="1">
    <source>
        <dbReference type="SAM" id="Phobius"/>
    </source>
</evidence>
<keyword evidence="1" id="KW-0812">Transmembrane</keyword>
<feature type="transmembrane region" description="Helical" evidence="1">
    <location>
        <begin position="75"/>
        <end position="95"/>
    </location>
</feature>
<accession>A0A848HAS7</accession>
<gene>
    <name evidence="3" type="ORF">HHL11_30585</name>
</gene>
<keyword evidence="4" id="KW-1185">Reference proteome</keyword>
<comment type="caution">
    <text evidence="3">The sequence shown here is derived from an EMBL/GenBank/DDBJ whole genome shotgun (WGS) entry which is preliminary data.</text>
</comment>
<keyword evidence="1" id="KW-1133">Transmembrane helix</keyword>
<feature type="signal peptide" evidence="2">
    <location>
        <begin position="1"/>
        <end position="20"/>
    </location>
</feature>